<feature type="compositionally biased region" description="Polar residues" evidence="1">
    <location>
        <begin position="111"/>
        <end position="121"/>
    </location>
</feature>
<feature type="compositionally biased region" description="Basic and acidic residues" evidence="1">
    <location>
        <begin position="71"/>
        <end position="83"/>
    </location>
</feature>
<evidence type="ECO:0000313" key="2">
    <source>
        <dbReference type="EMBL" id="MPC91588.1"/>
    </source>
</evidence>
<accession>A0A5B7JF58</accession>
<proteinExistence type="predicted"/>
<sequence length="153" mass="16871">MASCSKALTRTLPHLNTSLGQLTSPCQATATLVVASLSYLRTSEGRDFYSVTCRVSGGRVDWTASCNIQHNTDHPQKTTDTHIHKPTSRHQLKQRPPSLHSLALTAEPRASPTTLGTNKRSPLTLRRPTPDPYNGTKWTELRSFRLVVVRVAG</sequence>
<comment type="caution">
    <text evidence="2">The sequence shown here is derived from an EMBL/GenBank/DDBJ whole genome shotgun (WGS) entry which is preliminary data.</text>
</comment>
<feature type="region of interest" description="Disordered" evidence="1">
    <location>
        <begin position="71"/>
        <end position="131"/>
    </location>
</feature>
<name>A0A5B7JF58_PORTR</name>
<organism evidence="2 3">
    <name type="scientific">Portunus trituberculatus</name>
    <name type="common">Swimming crab</name>
    <name type="synonym">Neptunus trituberculatus</name>
    <dbReference type="NCBI Taxonomy" id="210409"/>
    <lineage>
        <taxon>Eukaryota</taxon>
        <taxon>Metazoa</taxon>
        <taxon>Ecdysozoa</taxon>
        <taxon>Arthropoda</taxon>
        <taxon>Crustacea</taxon>
        <taxon>Multicrustacea</taxon>
        <taxon>Malacostraca</taxon>
        <taxon>Eumalacostraca</taxon>
        <taxon>Eucarida</taxon>
        <taxon>Decapoda</taxon>
        <taxon>Pleocyemata</taxon>
        <taxon>Brachyura</taxon>
        <taxon>Eubrachyura</taxon>
        <taxon>Portunoidea</taxon>
        <taxon>Portunidae</taxon>
        <taxon>Portuninae</taxon>
        <taxon>Portunus</taxon>
    </lineage>
</organism>
<dbReference type="EMBL" id="VSRR010088271">
    <property type="protein sequence ID" value="MPC91588.1"/>
    <property type="molecule type" value="Genomic_DNA"/>
</dbReference>
<dbReference type="AlphaFoldDB" id="A0A5B7JF58"/>
<gene>
    <name evidence="2" type="ORF">E2C01_086634</name>
</gene>
<protein>
    <submittedName>
        <fullName evidence="2">Uncharacterized protein</fullName>
    </submittedName>
</protein>
<dbReference type="Proteomes" id="UP000324222">
    <property type="component" value="Unassembled WGS sequence"/>
</dbReference>
<feature type="compositionally biased region" description="Basic residues" evidence="1">
    <location>
        <begin position="84"/>
        <end position="93"/>
    </location>
</feature>
<reference evidence="2 3" key="1">
    <citation type="submission" date="2019-05" db="EMBL/GenBank/DDBJ databases">
        <title>Another draft genome of Portunus trituberculatus and its Hox gene families provides insights of decapod evolution.</title>
        <authorList>
            <person name="Jeong J.-H."/>
            <person name="Song I."/>
            <person name="Kim S."/>
            <person name="Choi T."/>
            <person name="Kim D."/>
            <person name="Ryu S."/>
            <person name="Kim W."/>
        </authorList>
    </citation>
    <scope>NUCLEOTIDE SEQUENCE [LARGE SCALE GENOMIC DNA]</scope>
    <source>
        <tissue evidence="2">Muscle</tissue>
    </source>
</reference>
<evidence type="ECO:0000313" key="3">
    <source>
        <dbReference type="Proteomes" id="UP000324222"/>
    </source>
</evidence>
<evidence type="ECO:0000256" key="1">
    <source>
        <dbReference type="SAM" id="MobiDB-lite"/>
    </source>
</evidence>
<keyword evidence="3" id="KW-1185">Reference proteome</keyword>